<organism evidence="1 2">
    <name type="scientific">Halosquirtibacter laminarini</name>
    <dbReference type="NCBI Taxonomy" id="3374600"/>
    <lineage>
        <taxon>Bacteria</taxon>
        <taxon>Pseudomonadati</taxon>
        <taxon>Bacteroidota</taxon>
        <taxon>Bacteroidia</taxon>
        <taxon>Marinilabiliales</taxon>
        <taxon>Prolixibacteraceae</taxon>
        <taxon>Halosquirtibacter</taxon>
    </lineage>
</organism>
<evidence type="ECO:0000313" key="1">
    <source>
        <dbReference type="EMBL" id="QZE12718.1"/>
    </source>
</evidence>
<dbReference type="EMBL" id="CP081303">
    <property type="protein sequence ID" value="QZE12718.1"/>
    <property type="molecule type" value="Genomic_DNA"/>
</dbReference>
<reference evidence="1" key="1">
    <citation type="submission" date="2021-08" db="EMBL/GenBank/DDBJ databases">
        <title>Novel anaerobic bacterium isolated from sea squirt in East Sea, Republic of Korea.</title>
        <authorList>
            <person name="Nguyen T.H."/>
            <person name="Li Z."/>
            <person name="Lee Y.-J."/>
            <person name="Ko J."/>
            <person name="Kim S.-G."/>
        </authorList>
    </citation>
    <scope>NUCLEOTIDE SEQUENCE</scope>
    <source>
        <strain evidence="1">KCTC 25031</strain>
    </source>
</reference>
<name>A0AC61NB83_9BACT</name>
<gene>
    <name evidence="1" type="ORF">K4L44_08960</name>
</gene>
<accession>A0AC61NB83</accession>
<keyword evidence="2" id="KW-1185">Reference proteome</keyword>
<sequence>MKLRRFLFIIILIQTTFFTGVVYAQSQNDTKVVIGKKVYILHRVEKKETVYSIQKKYNIEASKLYGANPNLSSQGLKAESYIKIPISRREQKKQRSVLDKLSQDNDSIRFHKVHKKETLFSIARSYGVTVEEIERANGINQDAVIKKGDLLRIPIKEDTKENPINPQAKISTVNPNFKQHIVTDGETLFSISREHNIPFSELKKSNPSLGTSISVNDTILIPLVIGKRIDQATQKVIENKYFYYRISTKDTYWKLDQKYGVTKSEILQYNPILNDALIPGIVIRLPYRRTTNEVVRILDNDNFYQYHVEAQETLYTIAKKHGVTVRMLKEINPKLKVQGLMKGDVIIIPKPQIASSFEAGINDSILQSSYLIDKISFLSTKEFIINPNSETFNIGVMVPIYSEVNKQLNNRIFEPNSPESLKDTTKVTPHLYSRSKNFLSFYEGMMMGIDSLNRKGLNVKVYLFDTEKKTQSIDSLYATGIFSNLDLIVGPIFPNTQQAVMKYIKDKNVPVISPLSSNDKNTKKYENLYQVNPSSAYKAKMTSEYVIDTYLDQNIIAFKTNDEVLTKELVTPVKDAMFKEHVNRENDVNFTEFKLDLYGIEGLRFILKRERPNVILLPSKNEAVVSQTLGQLNALALDFNITVIGFNEWTKYRSVKEEVFHNLNLKYLTPYHINYQATQTISFIKNYKKYYYAEPNNFAFQGFDISIYFGEAMLKYGNNFPQMMIDNNVTLNQMNPNFVKISKFGGFMNHTLFIMNYNKEFEVKCLGTTNLYRSIPIRKKQNL</sequence>
<protein>
    <submittedName>
        <fullName evidence="1">LysM peptidoglycan-binding domain-containing protein</fullName>
    </submittedName>
</protein>
<proteinExistence type="predicted"/>
<dbReference type="Proteomes" id="UP000826212">
    <property type="component" value="Chromosome"/>
</dbReference>
<evidence type="ECO:0000313" key="2">
    <source>
        <dbReference type="Proteomes" id="UP000826212"/>
    </source>
</evidence>